<comment type="caution">
    <text evidence="10">Lacks conserved residue(s) required for the propagation of feature annotation.</text>
</comment>
<evidence type="ECO:0000256" key="7">
    <source>
        <dbReference type="ARBA" id="ARBA00023098"/>
    </source>
</evidence>
<dbReference type="GO" id="GO:0009922">
    <property type="term" value="F:fatty acid elongase activity"/>
    <property type="evidence" value="ECO:0007669"/>
    <property type="project" value="UniProtKB-EC"/>
</dbReference>
<evidence type="ECO:0000256" key="8">
    <source>
        <dbReference type="ARBA" id="ARBA00023136"/>
    </source>
</evidence>
<feature type="transmembrane region" description="Helical" evidence="10">
    <location>
        <begin position="60"/>
        <end position="79"/>
    </location>
</feature>
<organism evidence="11">
    <name type="scientific">Notodromas monacha</name>
    <dbReference type="NCBI Taxonomy" id="399045"/>
    <lineage>
        <taxon>Eukaryota</taxon>
        <taxon>Metazoa</taxon>
        <taxon>Ecdysozoa</taxon>
        <taxon>Arthropoda</taxon>
        <taxon>Crustacea</taxon>
        <taxon>Oligostraca</taxon>
        <taxon>Ostracoda</taxon>
        <taxon>Podocopa</taxon>
        <taxon>Podocopida</taxon>
        <taxon>Cypridocopina</taxon>
        <taxon>Cypridoidea</taxon>
        <taxon>Cyprididae</taxon>
        <taxon>Notodromas</taxon>
    </lineage>
</organism>
<evidence type="ECO:0000256" key="10">
    <source>
        <dbReference type="RuleBase" id="RU361115"/>
    </source>
</evidence>
<evidence type="ECO:0000313" key="11">
    <source>
        <dbReference type="EMBL" id="CAD7283772.1"/>
    </source>
</evidence>
<dbReference type="AlphaFoldDB" id="A0A7R9BZY6"/>
<evidence type="ECO:0000256" key="4">
    <source>
        <dbReference type="ARBA" id="ARBA00022692"/>
    </source>
</evidence>
<dbReference type="PROSITE" id="PS01188">
    <property type="entry name" value="ELO"/>
    <property type="match status" value="1"/>
</dbReference>
<keyword evidence="3 10" id="KW-0808">Transferase</keyword>
<evidence type="ECO:0000313" key="12">
    <source>
        <dbReference type="Proteomes" id="UP000678499"/>
    </source>
</evidence>
<feature type="transmembrane region" description="Helical" evidence="10">
    <location>
        <begin position="35"/>
        <end position="54"/>
    </location>
</feature>
<dbReference type="PANTHER" id="PTHR11157:SF126">
    <property type="entry name" value="ELONGATION OF VERY LONG CHAIN FATTY ACIDS PROTEIN"/>
    <property type="match status" value="1"/>
</dbReference>
<evidence type="ECO:0000256" key="2">
    <source>
        <dbReference type="ARBA" id="ARBA00022516"/>
    </source>
</evidence>
<comment type="subcellular location">
    <subcellularLocation>
        <location evidence="1">Membrane</location>
        <topology evidence="1">Multi-pass membrane protein</topology>
    </subcellularLocation>
</comment>
<sequence>MQRVPGHKERLVHGDSEKQRLWFVLRKKERNISFLHVYHHSTQVFIWWIGVKFVPGGQSFFIGFINSMVHSVMYTYYLIASLGDKYKKFLWWKKYLTGMQMQSSIPYEEPSHCRIS</sequence>
<keyword evidence="6 10" id="KW-1133">Transmembrane helix</keyword>
<dbReference type="GO" id="GO:0034626">
    <property type="term" value="P:fatty acid elongation, polyunsaturated fatty acid"/>
    <property type="evidence" value="ECO:0007669"/>
    <property type="project" value="TreeGrafter"/>
</dbReference>
<dbReference type="OrthoDB" id="434092at2759"/>
<dbReference type="GO" id="GO:0034625">
    <property type="term" value="P:fatty acid elongation, monounsaturated fatty acid"/>
    <property type="evidence" value="ECO:0007669"/>
    <property type="project" value="TreeGrafter"/>
</dbReference>
<dbReference type="EC" id="2.3.1.199" evidence="10"/>
<keyword evidence="7 10" id="KW-0443">Lipid metabolism</keyword>
<evidence type="ECO:0000256" key="1">
    <source>
        <dbReference type="ARBA" id="ARBA00004141"/>
    </source>
</evidence>
<dbReference type="Pfam" id="PF01151">
    <property type="entry name" value="ELO"/>
    <property type="match status" value="1"/>
</dbReference>
<dbReference type="GO" id="GO:0019367">
    <property type="term" value="P:fatty acid elongation, saturated fatty acid"/>
    <property type="evidence" value="ECO:0007669"/>
    <property type="project" value="TreeGrafter"/>
</dbReference>
<keyword evidence="5 10" id="KW-0276">Fatty acid metabolism</keyword>
<accession>A0A7R9BZY6</accession>
<dbReference type="InterPro" id="IPR002076">
    <property type="entry name" value="ELO_fam"/>
</dbReference>
<dbReference type="GO" id="GO:0005789">
    <property type="term" value="C:endoplasmic reticulum membrane"/>
    <property type="evidence" value="ECO:0007669"/>
    <property type="project" value="TreeGrafter"/>
</dbReference>
<name>A0A7R9BZY6_9CRUS</name>
<dbReference type="EMBL" id="CAJPEX010006085">
    <property type="protein sequence ID" value="CAG0923924.1"/>
    <property type="molecule type" value="Genomic_DNA"/>
</dbReference>
<dbReference type="PANTHER" id="PTHR11157">
    <property type="entry name" value="FATTY ACID ACYL TRANSFERASE-RELATED"/>
    <property type="match status" value="1"/>
</dbReference>
<dbReference type="InterPro" id="IPR030457">
    <property type="entry name" value="ELO_CS"/>
</dbReference>
<keyword evidence="2 10" id="KW-0444">Lipid biosynthesis</keyword>
<reference evidence="11" key="1">
    <citation type="submission" date="2020-11" db="EMBL/GenBank/DDBJ databases">
        <authorList>
            <person name="Tran Van P."/>
        </authorList>
    </citation>
    <scope>NUCLEOTIDE SEQUENCE</scope>
</reference>
<protein>
    <recommendedName>
        <fullName evidence="10">Elongation of very long chain fatty acids protein</fullName>
        <ecNumber evidence="10">2.3.1.199</ecNumber>
    </recommendedName>
    <alternativeName>
        <fullName evidence="10">Very-long-chain 3-oxoacyl-CoA synthase</fullName>
    </alternativeName>
</protein>
<dbReference type="GO" id="GO:0042761">
    <property type="term" value="P:very long-chain fatty acid biosynthetic process"/>
    <property type="evidence" value="ECO:0007669"/>
    <property type="project" value="TreeGrafter"/>
</dbReference>
<dbReference type="GO" id="GO:0030148">
    <property type="term" value="P:sphingolipid biosynthetic process"/>
    <property type="evidence" value="ECO:0007669"/>
    <property type="project" value="TreeGrafter"/>
</dbReference>
<evidence type="ECO:0000256" key="5">
    <source>
        <dbReference type="ARBA" id="ARBA00022832"/>
    </source>
</evidence>
<dbReference type="Proteomes" id="UP000678499">
    <property type="component" value="Unassembled WGS sequence"/>
</dbReference>
<comment type="similarity">
    <text evidence="10">Belongs to the ELO family.</text>
</comment>
<proteinExistence type="inferred from homology"/>
<keyword evidence="9 10" id="KW-0275">Fatty acid biosynthesis</keyword>
<comment type="catalytic activity">
    <reaction evidence="10">
        <text>a very-long-chain acyl-CoA + malonyl-CoA + H(+) = a very-long-chain 3-oxoacyl-CoA + CO2 + CoA</text>
        <dbReference type="Rhea" id="RHEA:32727"/>
        <dbReference type="ChEBI" id="CHEBI:15378"/>
        <dbReference type="ChEBI" id="CHEBI:16526"/>
        <dbReference type="ChEBI" id="CHEBI:57287"/>
        <dbReference type="ChEBI" id="CHEBI:57384"/>
        <dbReference type="ChEBI" id="CHEBI:90725"/>
        <dbReference type="ChEBI" id="CHEBI:90736"/>
        <dbReference type="EC" id="2.3.1.199"/>
    </reaction>
</comment>
<keyword evidence="8 10" id="KW-0472">Membrane</keyword>
<keyword evidence="4 10" id="KW-0812">Transmembrane</keyword>
<dbReference type="EMBL" id="OA888122">
    <property type="protein sequence ID" value="CAD7283772.1"/>
    <property type="molecule type" value="Genomic_DNA"/>
</dbReference>
<evidence type="ECO:0000256" key="6">
    <source>
        <dbReference type="ARBA" id="ARBA00022989"/>
    </source>
</evidence>
<evidence type="ECO:0000256" key="9">
    <source>
        <dbReference type="ARBA" id="ARBA00023160"/>
    </source>
</evidence>
<gene>
    <name evidence="11" type="ORF">NMOB1V02_LOCUS11383</name>
</gene>
<keyword evidence="12" id="KW-1185">Reference proteome</keyword>
<evidence type="ECO:0000256" key="3">
    <source>
        <dbReference type="ARBA" id="ARBA00022679"/>
    </source>
</evidence>